<evidence type="ECO:0000313" key="1">
    <source>
        <dbReference type="EMBL" id="KAL3394800.1"/>
    </source>
</evidence>
<keyword evidence="2" id="KW-1185">Reference proteome</keyword>
<dbReference type="Proteomes" id="UP001627154">
    <property type="component" value="Unassembled WGS sequence"/>
</dbReference>
<sequence>MENPSCGRKSFTSWFPSWFRKKKSAACKASASSCDGRKPYRNPCRHKPLPDCPLVACPATAAPEPPPKTSWFRRTPAPVKPDNCDPPPCPRPDTFWEYLFGRAKPLPEPLTCRSYWKNRQQCRILDRRLEDPRYKETRGDVLLYSEDSKFEMNLDPTPRGPGGHSCPYRAPCSAIIGCISRHLSSIDDFTSCAVSLPDPCQRNLCPVHSKPARLPYEELRPAPQKGNKFYCCKTGIATEEVSLPVRINAHDCPKLGPDKFPPFEEACEARDGCCLHKTN</sequence>
<dbReference type="AlphaFoldDB" id="A0ABD2WQ04"/>
<gene>
    <name evidence="1" type="ORF">TKK_011077</name>
</gene>
<accession>A0ABD2WQ04</accession>
<dbReference type="EMBL" id="JBJJXI010000088">
    <property type="protein sequence ID" value="KAL3394800.1"/>
    <property type="molecule type" value="Genomic_DNA"/>
</dbReference>
<organism evidence="1 2">
    <name type="scientific">Trichogramma kaykai</name>
    <dbReference type="NCBI Taxonomy" id="54128"/>
    <lineage>
        <taxon>Eukaryota</taxon>
        <taxon>Metazoa</taxon>
        <taxon>Ecdysozoa</taxon>
        <taxon>Arthropoda</taxon>
        <taxon>Hexapoda</taxon>
        <taxon>Insecta</taxon>
        <taxon>Pterygota</taxon>
        <taxon>Neoptera</taxon>
        <taxon>Endopterygota</taxon>
        <taxon>Hymenoptera</taxon>
        <taxon>Apocrita</taxon>
        <taxon>Proctotrupomorpha</taxon>
        <taxon>Chalcidoidea</taxon>
        <taxon>Trichogrammatidae</taxon>
        <taxon>Trichogramma</taxon>
    </lineage>
</organism>
<comment type="caution">
    <text evidence="1">The sequence shown here is derived from an EMBL/GenBank/DDBJ whole genome shotgun (WGS) entry which is preliminary data.</text>
</comment>
<evidence type="ECO:0000313" key="2">
    <source>
        <dbReference type="Proteomes" id="UP001627154"/>
    </source>
</evidence>
<proteinExistence type="predicted"/>
<name>A0ABD2WQ04_9HYME</name>
<protein>
    <submittedName>
        <fullName evidence="1">Uncharacterized protein</fullName>
    </submittedName>
</protein>
<reference evidence="1 2" key="1">
    <citation type="journal article" date="2024" name="bioRxiv">
        <title>A reference genome for Trichogramma kaykai: A tiny desert-dwelling parasitoid wasp with competing sex-ratio distorters.</title>
        <authorList>
            <person name="Culotta J."/>
            <person name="Lindsey A.R."/>
        </authorList>
    </citation>
    <scope>NUCLEOTIDE SEQUENCE [LARGE SCALE GENOMIC DNA]</scope>
    <source>
        <strain evidence="1 2">KSX58</strain>
    </source>
</reference>